<keyword evidence="4" id="KW-1185">Reference proteome</keyword>
<evidence type="ECO:0000256" key="1">
    <source>
        <dbReference type="SAM" id="Coils"/>
    </source>
</evidence>
<gene>
    <name evidence="3" type="ORF">F8M41_019306</name>
</gene>
<feature type="region of interest" description="Disordered" evidence="2">
    <location>
        <begin position="771"/>
        <end position="793"/>
    </location>
</feature>
<dbReference type="Gene3D" id="1.10.20.10">
    <property type="entry name" value="Histone, subunit A"/>
    <property type="match status" value="1"/>
</dbReference>
<evidence type="ECO:0000313" key="4">
    <source>
        <dbReference type="Proteomes" id="UP000439903"/>
    </source>
</evidence>
<feature type="compositionally biased region" description="Low complexity" evidence="2">
    <location>
        <begin position="771"/>
        <end position="783"/>
    </location>
</feature>
<dbReference type="EMBL" id="WTPW01000497">
    <property type="protein sequence ID" value="KAF0505656.1"/>
    <property type="molecule type" value="Genomic_DNA"/>
</dbReference>
<feature type="coiled-coil region" evidence="1">
    <location>
        <begin position="923"/>
        <end position="964"/>
    </location>
</feature>
<sequence>MKMEVDHKKHTLYISQRAANAIVADVAPYRISAEALLSINAFIDEFLFFVIDSARSLDLVKIKQSISQVIPTTLGKNAVQEAELELKTYVESGNSDSTLEKTIEITPFPLQKVFEQFRAKCQFFSTLGERGIDERDSKMAPNLYANEGIHIAPSLAIYLTAILEYVGEHILILVAKATEKSGTGVAKLKEVYNALVDDNQIRVVFRRTNLKLELEEKLQIKTPASPASPKYANSESIKSPRFANYLYEEETLLRSPASINNGRPLSDGVTQSSKNPSSPRSPDSDSFEFNMRSTKSMQSLQYFEKDDTRRFSKPGDNAEKARNFENLLEKNNNQTVKISLTPNRIKTIEIHKRQPKFEPREPVVNSRIISKSPANVDSIDDDDDFDDFTNKKKKTKKQESLYEFLKNTDPDDIFGDSKIRKKDSKVDLIQRRGKDTNKTITLPEYSPNKSNKPRYIPLIPPGTDISSIISTTSQPEFSSYNNKSLDQSNNIYSNNNTASKSTSSLQNGKKSVPVKLKPRPEPLYLDDDDDIFYTDGQKRAKRRTHTQDLVDFLNSSPPNDLSSPIKSHPTENSKKSEKKFKKFFSKLMKQPSTEDVDNQSLINYNRPATPSTPKSYISTTSTLVSTKSLPKYVKIEIQLPAKETQEQSIYDQVQIQGRHARQTSRNSLTGSIRTQSPIKPMFSPNASMTGTLSSPTIDENAELENYYDDDSEYFNKPIKSNNNDNIKKVTKEILINDNYKKPPTQFDQQKNGFESISSTTKITTTTISNQQQKKSQIQSVQPIKFDDQSKRSTEYSTKVATKTTITTVNKQPTKITITKQPTKTTINKVTTTVINPTPTSDNPINTKDYKSSVDNFMHELIYAEFEQNSSEIKDSDQIIIMEKEIDESEEALITEWLLGTGLAYKQIRPIVVDVVQISELDDRQSLMDKRKSLIEKRKSLTEKRKSLTEKRKSLTEKRRSLLIQNTEFDLGLKSDDPKVSTHLGSRNNSLQVDAC</sequence>
<feature type="compositionally biased region" description="Low complexity" evidence="2">
    <location>
        <begin position="493"/>
        <end position="504"/>
    </location>
</feature>
<feature type="compositionally biased region" description="Polar residues" evidence="2">
    <location>
        <begin position="663"/>
        <end position="677"/>
    </location>
</feature>
<feature type="region of interest" description="Disordered" evidence="2">
    <location>
        <begin position="550"/>
        <end position="577"/>
    </location>
</feature>
<protein>
    <submittedName>
        <fullName evidence="3">Uncharacterized protein</fullName>
    </submittedName>
</protein>
<feature type="compositionally biased region" description="Polar residues" evidence="2">
    <location>
        <begin position="257"/>
        <end position="271"/>
    </location>
</feature>
<accession>A0A8H4AK43</accession>
<feature type="compositionally biased region" description="Polar residues" evidence="2">
    <location>
        <begin position="684"/>
        <end position="695"/>
    </location>
</feature>
<organism evidence="3 4">
    <name type="scientific">Gigaspora margarita</name>
    <dbReference type="NCBI Taxonomy" id="4874"/>
    <lineage>
        <taxon>Eukaryota</taxon>
        <taxon>Fungi</taxon>
        <taxon>Fungi incertae sedis</taxon>
        <taxon>Mucoromycota</taxon>
        <taxon>Glomeromycotina</taxon>
        <taxon>Glomeromycetes</taxon>
        <taxon>Diversisporales</taxon>
        <taxon>Gigasporaceae</taxon>
        <taxon>Gigaspora</taxon>
    </lineage>
</organism>
<dbReference type="AlphaFoldDB" id="A0A8H4AK43"/>
<feature type="compositionally biased region" description="Low complexity" evidence="2">
    <location>
        <begin position="272"/>
        <end position="281"/>
    </location>
</feature>
<comment type="caution">
    <text evidence="3">The sequence shown here is derived from an EMBL/GenBank/DDBJ whole genome shotgun (WGS) entry which is preliminary data.</text>
</comment>
<feature type="region of interest" description="Disordered" evidence="2">
    <location>
        <begin position="488"/>
        <end position="529"/>
    </location>
</feature>
<keyword evidence="1" id="KW-0175">Coiled coil</keyword>
<dbReference type="Proteomes" id="UP000439903">
    <property type="component" value="Unassembled WGS sequence"/>
</dbReference>
<dbReference type="OrthoDB" id="5382203at2759"/>
<feature type="region of interest" description="Disordered" evidence="2">
    <location>
        <begin position="257"/>
        <end position="289"/>
    </location>
</feature>
<feature type="region of interest" description="Disordered" evidence="2">
    <location>
        <begin position="430"/>
        <end position="459"/>
    </location>
</feature>
<evidence type="ECO:0000256" key="2">
    <source>
        <dbReference type="SAM" id="MobiDB-lite"/>
    </source>
</evidence>
<proteinExistence type="predicted"/>
<reference evidence="3 4" key="1">
    <citation type="journal article" date="2019" name="Environ. Microbiol.">
        <title>At the nexus of three kingdoms: the genome of the mycorrhizal fungus Gigaspora margarita provides insights into plant, endobacterial and fungal interactions.</title>
        <authorList>
            <person name="Venice F."/>
            <person name="Ghignone S."/>
            <person name="Salvioli di Fossalunga A."/>
            <person name="Amselem J."/>
            <person name="Novero M."/>
            <person name="Xianan X."/>
            <person name="Sedzielewska Toro K."/>
            <person name="Morin E."/>
            <person name="Lipzen A."/>
            <person name="Grigoriev I.V."/>
            <person name="Henrissat B."/>
            <person name="Martin F.M."/>
            <person name="Bonfante P."/>
        </authorList>
    </citation>
    <scope>NUCLEOTIDE SEQUENCE [LARGE SCALE GENOMIC DNA]</scope>
    <source>
        <strain evidence="3 4">BEG34</strain>
    </source>
</reference>
<dbReference type="InterPro" id="IPR009072">
    <property type="entry name" value="Histone-fold"/>
</dbReference>
<feature type="region of interest" description="Disordered" evidence="2">
    <location>
        <begin position="657"/>
        <end position="695"/>
    </location>
</feature>
<dbReference type="GO" id="GO:0046982">
    <property type="term" value="F:protein heterodimerization activity"/>
    <property type="evidence" value="ECO:0007669"/>
    <property type="project" value="InterPro"/>
</dbReference>
<evidence type="ECO:0000313" key="3">
    <source>
        <dbReference type="EMBL" id="KAF0505656.1"/>
    </source>
</evidence>
<name>A0A8H4AK43_GIGMA</name>
<feature type="compositionally biased region" description="Low complexity" evidence="2">
    <location>
        <begin position="553"/>
        <end position="564"/>
    </location>
</feature>
<feature type="compositionally biased region" description="Basic and acidic residues" evidence="2">
    <location>
        <begin position="784"/>
        <end position="793"/>
    </location>
</feature>